<sequence>MLSTVFLLATLAASAAADGYSCARNTLINPPQDLSKPYYYPETWRENMEPPQYAPNQKCNWKINVPQGMYATVIFYKKTKYEIGIQCAYPGKDLEYINDYEQSPYIFTSPQFQVDLKVGDKPGAFSFKVVWSKYPPGSAMNIELDGIHSISGVASSFYTTYTAINQVMIVGFSVPDVDTNLLRQSAIYDGDSVNAKFLGNLFDALEGQIVSTGNKLTIYTFGLENQVDNTLFMGLDTKAAGDIEQYTGLNCPVDRTRGCSIILHSYFYATAEARISRQPDYLMLPDSFPYNATLKIYGETLQDSSLFAAVNKSNYQTMFPMKVTNSLKIYHLDHDIVSIDVTNNADEAKWSTVYDGRNIKVQSMDYGRTSFYQDTMETFTTEPNTQMYFKFNVKYFDVNGPTSLAIKVYNNAKIVYSETYTATNLPTPYNVRVYGDKMDINYQTFGNYTQGFEVNIVTTKNDIPSNDPTNAPSAISTVVGTFTKGTTLKYESTTKAGIRQFSVFSVLIFALLFIL</sequence>
<dbReference type="OMA" id="MPPANTI"/>
<dbReference type="PANTHER" id="PTHR47919">
    <property type="entry name" value="INFECTION RESPONSE PROTEIN-RELATED"/>
    <property type="match status" value="1"/>
</dbReference>
<dbReference type="eggNOG" id="ENOG502TGF0">
    <property type="taxonomic scope" value="Eukaryota"/>
</dbReference>
<dbReference type="OrthoDB" id="5848077at2759"/>
<accession>H9G327</accession>
<dbReference type="PaxDb" id="6239-C32H11.1a"/>
<dbReference type="GO" id="GO:0010332">
    <property type="term" value="P:response to gamma radiation"/>
    <property type="evidence" value="ECO:0000270"/>
    <property type="project" value="WormBase"/>
</dbReference>
<dbReference type="Proteomes" id="UP000001940">
    <property type="component" value="Chromosome IV"/>
</dbReference>
<dbReference type="ExpressionAtlas" id="H9G327">
    <property type="expression patterns" value="differential"/>
</dbReference>
<dbReference type="GeneID" id="183126"/>
<gene>
    <name evidence="4 6" type="primary">irg-6</name>
    <name evidence="6" type="ORF">C32H11.1</name>
    <name evidence="4" type="ORF">CELE_C32H11.1</name>
</gene>
<dbReference type="FunCoup" id="H9G327">
    <property type="interactions" value="1550"/>
</dbReference>
<dbReference type="CTD" id="183126"/>
<reference evidence="4 5" key="1">
    <citation type="journal article" date="1998" name="Science">
        <title>Genome sequence of the nematode C. elegans: a platform for investigating biology.</title>
        <authorList>
            <consortium name="The C. elegans sequencing consortium"/>
            <person name="Sulson J.E."/>
            <person name="Waterston R."/>
        </authorList>
    </citation>
    <scope>NUCLEOTIDE SEQUENCE [LARGE SCALE GENOMIC DNA]</scope>
    <source>
        <strain evidence="4 5">Bristol N2</strain>
    </source>
</reference>
<evidence type="ECO:0007829" key="7">
    <source>
        <dbReference type="PeptideAtlas" id="H9G327"/>
    </source>
</evidence>
<keyword evidence="1" id="KW-0732">Signal</keyword>
<evidence type="ECO:0000259" key="2">
    <source>
        <dbReference type="Pfam" id="PF02408"/>
    </source>
</evidence>
<dbReference type="EMBL" id="BX284604">
    <property type="protein sequence ID" value="CCG28076.1"/>
    <property type="molecule type" value="Genomic_DNA"/>
</dbReference>
<dbReference type="InParanoid" id="H9G327"/>
<evidence type="ECO:0000313" key="4">
    <source>
        <dbReference type="EMBL" id="CCG28076.1"/>
    </source>
</evidence>
<feature type="signal peptide" evidence="1">
    <location>
        <begin position="1"/>
        <end position="17"/>
    </location>
</feature>
<proteinExistence type="evidence at protein level"/>
<name>H9G327_CAEEL</name>
<feature type="chain" id="PRO_5003619627" evidence="1">
    <location>
        <begin position="18"/>
        <end position="515"/>
    </location>
</feature>
<dbReference type="InterPro" id="IPR003366">
    <property type="entry name" value="CUB-like_dom"/>
</dbReference>
<dbReference type="KEGG" id="cel:CELE_C32H11.1"/>
<protein>
    <submittedName>
        <fullName evidence="4">CUB-like domain-containing protein</fullName>
    </submittedName>
</protein>
<organism evidence="4 5">
    <name type="scientific">Caenorhabditis elegans</name>
    <dbReference type="NCBI Taxonomy" id="6239"/>
    <lineage>
        <taxon>Eukaryota</taxon>
        <taxon>Metazoa</taxon>
        <taxon>Ecdysozoa</taxon>
        <taxon>Nematoda</taxon>
        <taxon>Chromadorea</taxon>
        <taxon>Rhabditida</taxon>
        <taxon>Rhabditina</taxon>
        <taxon>Rhabditomorpha</taxon>
        <taxon>Rhabditoidea</taxon>
        <taxon>Rhabditidae</taxon>
        <taxon>Peloderinae</taxon>
        <taxon>Caenorhabditis</taxon>
    </lineage>
</organism>
<evidence type="ECO:0000259" key="3">
    <source>
        <dbReference type="Pfam" id="PF24512"/>
    </source>
</evidence>
<dbReference type="Bgee" id="WBGene00007864">
    <property type="expression patterns" value="Expressed in adult organism and 1 other cell type or tissue"/>
</dbReference>
<dbReference type="STRING" id="6239.C32H11.1a.1"/>
<dbReference type="RefSeq" id="NP_001255687.1">
    <property type="nucleotide sequence ID" value="NM_001268758.2"/>
</dbReference>
<dbReference type="SUPFAM" id="SSF49854">
    <property type="entry name" value="Spermadhesin, CUB domain"/>
    <property type="match status" value="1"/>
</dbReference>
<keyword evidence="7" id="KW-1267">Proteomics identification</keyword>
<feature type="domain" description="DUF7592" evidence="3">
    <location>
        <begin position="159"/>
        <end position="220"/>
    </location>
</feature>
<dbReference type="WormBase" id="C32H11.1a">
    <property type="protein sequence ID" value="CE47407"/>
    <property type="gene ID" value="WBGene00007864"/>
    <property type="gene designation" value="irg-6"/>
</dbReference>
<dbReference type="AlphaFoldDB" id="H9G327"/>
<dbReference type="Pfam" id="PF24512">
    <property type="entry name" value="DUF7592"/>
    <property type="match status" value="1"/>
</dbReference>
<dbReference type="SMR" id="H9G327"/>
<dbReference type="InterPro" id="IPR035914">
    <property type="entry name" value="Sperma_CUB_dom_sf"/>
</dbReference>
<dbReference type="AGR" id="WB:WBGene00007864"/>
<dbReference type="PANTHER" id="PTHR47919:SF2">
    <property type="entry name" value="CUB DOMAIN-CONTAINING PROTEIN-RELATED"/>
    <property type="match status" value="1"/>
</dbReference>
<keyword evidence="5" id="KW-1185">Reference proteome</keyword>
<feature type="domain" description="CUB-like" evidence="2">
    <location>
        <begin position="17"/>
        <end position="135"/>
    </location>
</feature>
<evidence type="ECO:0000256" key="1">
    <source>
        <dbReference type="SAM" id="SignalP"/>
    </source>
</evidence>
<dbReference type="Pfam" id="PF02408">
    <property type="entry name" value="CUB_2"/>
    <property type="match status" value="1"/>
</dbReference>
<dbReference type="PhylomeDB" id="H9G327"/>
<dbReference type="InterPro" id="IPR056014">
    <property type="entry name" value="DUF7592"/>
</dbReference>
<evidence type="ECO:0000313" key="5">
    <source>
        <dbReference type="Proteomes" id="UP000001940"/>
    </source>
</evidence>
<evidence type="ECO:0000313" key="6">
    <source>
        <dbReference type="WormBase" id="C32H11.1a"/>
    </source>
</evidence>